<dbReference type="EMBL" id="JANJYJ010000010">
    <property type="protein sequence ID" value="KAK3185046.1"/>
    <property type="molecule type" value="Genomic_DNA"/>
</dbReference>
<comment type="similarity">
    <text evidence="1">Belongs to the peptidase C14B family.</text>
</comment>
<gene>
    <name evidence="4" type="ORF">Dsin_032332</name>
</gene>
<evidence type="ECO:0000313" key="4">
    <source>
        <dbReference type="EMBL" id="KAK3185046.1"/>
    </source>
</evidence>
<reference evidence="4" key="1">
    <citation type="journal article" date="2023" name="Plant J.">
        <title>Genome sequences and population genomics provide insights into the demographic history, inbreeding, and mutation load of two 'living fossil' tree species of Dipteronia.</title>
        <authorList>
            <person name="Feng Y."/>
            <person name="Comes H.P."/>
            <person name="Chen J."/>
            <person name="Zhu S."/>
            <person name="Lu R."/>
            <person name="Zhang X."/>
            <person name="Li P."/>
            <person name="Qiu J."/>
            <person name="Olsen K.M."/>
            <person name="Qiu Y."/>
        </authorList>
    </citation>
    <scope>NUCLEOTIDE SEQUENCE</scope>
    <source>
        <strain evidence="4">NBL</strain>
    </source>
</reference>
<evidence type="ECO:0000259" key="2">
    <source>
        <dbReference type="Pfam" id="PF00656"/>
    </source>
</evidence>
<name>A0AAD9ZMR5_9ROSI</name>
<dbReference type="GO" id="GO:0005737">
    <property type="term" value="C:cytoplasm"/>
    <property type="evidence" value="ECO:0007669"/>
    <property type="project" value="TreeGrafter"/>
</dbReference>
<dbReference type="Gene3D" id="3.40.50.12660">
    <property type="match status" value="1"/>
</dbReference>
<dbReference type="SUPFAM" id="SSF52129">
    <property type="entry name" value="Caspase-like"/>
    <property type="match status" value="1"/>
</dbReference>
<comment type="caution">
    <text evidence="4">The sequence shown here is derived from an EMBL/GenBank/DDBJ whole genome shotgun (WGS) entry which is preliminary data.</text>
</comment>
<dbReference type="Proteomes" id="UP001281410">
    <property type="component" value="Unassembled WGS sequence"/>
</dbReference>
<dbReference type="InterPro" id="IPR011600">
    <property type="entry name" value="Pept_C14_caspase"/>
</dbReference>
<evidence type="ECO:0008006" key="6">
    <source>
        <dbReference type="Google" id="ProtNLM"/>
    </source>
</evidence>
<feature type="domain" description="Zinc finger LSD1-type" evidence="3">
    <location>
        <begin position="8"/>
        <end position="32"/>
    </location>
</feature>
<evidence type="ECO:0000313" key="5">
    <source>
        <dbReference type="Proteomes" id="UP001281410"/>
    </source>
</evidence>
<dbReference type="AlphaFoldDB" id="A0AAD9ZMR5"/>
<dbReference type="Pfam" id="PF06943">
    <property type="entry name" value="zf-LSD1"/>
    <property type="match status" value="1"/>
</dbReference>
<feature type="domain" description="Peptidase C14 caspase" evidence="2">
    <location>
        <begin position="106"/>
        <end position="376"/>
    </location>
</feature>
<dbReference type="NCBIfam" id="TIGR01053">
    <property type="entry name" value="LSD1"/>
    <property type="match status" value="1"/>
</dbReference>
<sequence>MATRGERCSGCGRQLAIPAGAQIIRCGVCQAVTRVRPFDRWGQAYDFKIRPTGGGYINPNNMLRPVNNHPIGRPKHNYGFNNPLRPAQCIEPPPRPALPSHPVHGRKRALLCGVNYRQKSYSLKGSVNDVKCMKYLLVERLGFPIDSILMLTDEETNPLMLPTKQNIRSAMRWLVQGCQSGDSLVFHFSGHGSRQRDFNNDEVDGYDETLCPLDYETEGSIIDDEINETIVRPLTHGVKLLAIVDSCHSGTVLDLPFVCRMNREGYYRWEDQRLPTACYKGTSGGLGISITACDDHETSSDTTAFLENLSTGALTFSFIQAMENERGITYGRLLNAMRQSIRQAKSGIRLDGAIANIVNKTVFKSDSSQEPQLSSSEKFDIYSKQVLV</sequence>
<evidence type="ECO:0000259" key="3">
    <source>
        <dbReference type="Pfam" id="PF06943"/>
    </source>
</evidence>
<protein>
    <recommendedName>
        <fullName evidence="6">Metacaspase-3-like</fullName>
    </recommendedName>
</protein>
<organism evidence="4 5">
    <name type="scientific">Dipteronia sinensis</name>
    <dbReference type="NCBI Taxonomy" id="43782"/>
    <lineage>
        <taxon>Eukaryota</taxon>
        <taxon>Viridiplantae</taxon>
        <taxon>Streptophyta</taxon>
        <taxon>Embryophyta</taxon>
        <taxon>Tracheophyta</taxon>
        <taxon>Spermatophyta</taxon>
        <taxon>Magnoliopsida</taxon>
        <taxon>eudicotyledons</taxon>
        <taxon>Gunneridae</taxon>
        <taxon>Pentapetalae</taxon>
        <taxon>rosids</taxon>
        <taxon>malvids</taxon>
        <taxon>Sapindales</taxon>
        <taxon>Sapindaceae</taxon>
        <taxon>Hippocastanoideae</taxon>
        <taxon>Acereae</taxon>
        <taxon>Dipteronia</taxon>
    </lineage>
</organism>
<dbReference type="InterPro" id="IPR029030">
    <property type="entry name" value="Caspase-like_dom_sf"/>
</dbReference>
<dbReference type="GO" id="GO:0004197">
    <property type="term" value="F:cysteine-type endopeptidase activity"/>
    <property type="evidence" value="ECO:0007669"/>
    <property type="project" value="InterPro"/>
</dbReference>
<proteinExistence type="inferred from homology"/>
<dbReference type="PANTHER" id="PTHR48104">
    <property type="entry name" value="METACASPASE-4"/>
    <property type="match status" value="1"/>
</dbReference>
<evidence type="ECO:0000256" key="1">
    <source>
        <dbReference type="ARBA" id="ARBA00009005"/>
    </source>
</evidence>
<accession>A0AAD9ZMR5</accession>
<dbReference type="PANTHER" id="PTHR48104:SF17">
    <property type="entry name" value="METACASPASE-3"/>
    <property type="match status" value="1"/>
</dbReference>
<dbReference type="InterPro" id="IPR050452">
    <property type="entry name" value="Metacaspase"/>
</dbReference>
<dbReference type="InterPro" id="IPR005735">
    <property type="entry name" value="Znf_LSD1"/>
</dbReference>
<keyword evidence="5" id="KW-1185">Reference proteome</keyword>
<dbReference type="Pfam" id="PF00656">
    <property type="entry name" value="Peptidase_C14"/>
    <property type="match status" value="1"/>
</dbReference>
<dbReference type="GO" id="GO:0006508">
    <property type="term" value="P:proteolysis"/>
    <property type="evidence" value="ECO:0007669"/>
    <property type="project" value="InterPro"/>
</dbReference>